<dbReference type="PROSITE" id="PS51257">
    <property type="entry name" value="PROKAR_LIPOPROTEIN"/>
    <property type="match status" value="1"/>
</dbReference>
<keyword evidence="2" id="KW-1185">Reference proteome</keyword>
<dbReference type="EMBL" id="CP060007">
    <property type="protein sequence ID" value="QNA45503.1"/>
    <property type="molecule type" value="Genomic_DNA"/>
</dbReference>
<evidence type="ECO:0008006" key="3">
    <source>
        <dbReference type="Google" id="ProtNLM"/>
    </source>
</evidence>
<name>A0A7G5XJ50_9BACT</name>
<dbReference type="RefSeq" id="WP_182804618.1">
    <property type="nucleotide sequence ID" value="NZ_CP060007.1"/>
</dbReference>
<dbReference type="Proteomes" id="UP000515344">
    <property type="component" value="Chromosome"/>
</dbReference>
<evidence type="ECO:0000313" key="1">
    <source>
        <dbReference type="EMBL" id="QNA45503.1"/>
    </source>
</evidence>
<evidence type="ECO:0000313" key="2">
    <source>
        <dbReference type="Proteomes" id="UP000515344"/>
    </source>
</evidence>
<dbReference type="AlphaFoldDB" id="A0A7G5XJ50"/>
<reference evidence="2" key="1">
    <citation type="submission" date="2020-08" db="EMBL/GenBank/DDBJ databases">
        <title>Lacibacter sp. S13-6-6 genome sequencing.</title>
        <authorList>
            <person name="Jin L."/>
        </authorList>
    </citation>
    <scope>NUCLEOTIDE SEQUENCE [LARGE SCALE GENOMIC DNA]</scope>
    <source>
        <strain evidence="2">S13-6-6</strain>
    </source>
</reference>
<accession>A0A7G5XJ50</accession>
<gene>
    <name evidence="1" type="ORF">H4075_04675</name>
</gene>
<organism evidence="1 2">
    <name type="scientific">Lacibacter sediminis</name>
    <dbReference type="NCBI Taxonomy" id="2760713"/>
    <lineage>
        <taxon>Bacteria</taxon>
        <taxon>Pseudomonadati</taxon>
        <taxon>Bacteroidota</taxon>
        <taxon>Chitinophagia</taxon>
        <taxon>Chitinophagales</taxon>
        <taxon>Chitinophagaceae</taxon>
        <taxon>Lacibacter</taxon>
    </lineage>
</organism>
<protein>
    <recommendedName>
        <fullName evidence="3">Lipoprotein</fullName>
    </recommendedName>
</protein>
<proteinExistence type="predicted"/>
<sequence>MKAKLLFLFVLAAVLAGCKKSKFTTEPQVEIKSVKVGDLVDAFGNSGKFVELNLTVTDKEGDVQDSIIIDKIDAGTPACPGNSLLDDDYKMPEFPGEPNQKVNVRVRYSNISAVGYALLSGNDCPSNPHVVKFRFTVRDKAGNRSQPVESEVITLPF</sequence>
<dbReference type="KEGG" id="lacs:H4075_04675"/>